<feature type="region of interest" description="Disordered" evidence="1">
    <location>
        <begin position="20"/>
        <end position="58"/>
    </location>
</feature>
<dbReference type="CDD" id="cd06193">
    <property type="entry name" value="siderophore_interacting"/>
    <property type="match status" value="1"/>
</dbReference>
<dbReference type="InterPro" id="IPR039261">
    <property type="entry name" value="FNR_nucleotide-bd"/>
</dbReference>
<protein>
    <submittedName>
        <fullName evidence="3">Siderophore-interacting protein</fullName>
    </submittedName>
</protein>
<dbReference type="EMBL" id="VHIR01000019">
    <property type="protein sequence ID" value="TQE42742.1"/>
    <property type="molecule type" value="Genomic_DNA"/>
</dbReference>
<dbReference type="Pfam" id="PF04954">
    <property type="entry name" value="SIP"/>
    <property type="match status" value="1"/>
</dbReference>
<gene>
    <name evidence="3" type="ORF">EJK80_10985</name>
</gene>
<comment type="caution">
    <text evidence="3">The sequence shown here is derived from an EMBL/GenBank/DDBJ whole genome shotgun (WGS) entry which is preliminary data.</text>
</comment>
<dbReference type="InterPro" id="IPR007037">
    <property type="entry name" value="SIP_rossman_dom"/>
</dbReference>
<dbReference type="Proteomes" id="UP000318080">
    <property type="component" value="Unassembled WGS sequence"/>
</dbReference>
<dbReference type="PANTHER" id="PTHR30157">
    <property type="entry name" value="FERRIC REDUCTASE, NADPH-DEPENDENT"/>
    <property type="match status" value="1"/>
</dbReference>
<feature type="compositionally biased region" description="Basic and acidic residues" evidence="1">
    <location>
        <begin position="25"/>
        <end position="36"/>
    </location>
</feature>
<dbReference type="STRING" id="1686286.GCA_900092335_01570"/>
<evidence type="ECO:0000313" key="4">
    <source>
        <dbReference type="Proteomes" id="UP000318080"/>
    </source>
</evidence>
<organism evidence="3 4">
    <name type="scientific">Corynebacterium phoceense</name>
    <dbReference type="NCBI Taxonomy" id="1686286"/>
    <lineage>
        <taxon>Bacteria</taxon>
        <taxon>Bacillati</taxon>
        <taxon>Actinomycetota</taxon>
        <taxon>Actinomycetes</taxon>
        <taxon>Mycobacteriales</taxon>
        <taxon>Corynebacteriaceae</taxon>
        <taxon>Corynebacterium</taxon>
    </lineage>
</organism>
<dbReference type="PANTHER" id="PTHR30157:SF0">
    <property type="entry name" value="NADPH-DEPENDENT FERRIC-CHELATE REDUCTASE"/>
    <property type="match status" value="1"/>
</dbReference>
<evidence type="ECO:0000256" key="1">
    <source>
        <dbReference type="SAM" id="MobiDB-lite"/>
    </source>
</evidence>
<dbReference type="InterPro" id="IPR013113">
    <property type="entry name" value="SIP_FAD-bd"/>
</dbReference>
<dbReference type="Gene3D" id="2.40.30.10">
    <property type="entry name" value="Translation factors"/>
    <property type="match status" value="1"/>
</dbReference>
<evidence type="ECO:0000259" key="2">
    <source>
        <dbReference type="PROSITE" id="PS51384"/>
    </source>
</evidence>
<proteinExistence type="predicted"/>
<dbReference type="AlphaFoldDB" id="A0A540R4T7"/>
<dbReference type="Gene3D" id="3.40.50.80">
    <property type="entry name" value="Nucleotide-binding domain of ferredoxin-NADP reductase (FNR) module"/>
    <property type="match status" value="1"/>
</dbReference>
<dbReference type="SUPFAM" id="SSF63380">
    <property type="entry name" value="Riboflavin synthase domain-like"/>
    <property type="match status" value="1"/>
</dbReference>
<keyword evidence="4" id="KW-1185">Reference proteome</keyword>
<evidence type="ECO:0000313" key="3">
    <source>
        <dbReference type="EMBL" id="TQE42742.1"/>
    </source>
</evidence>
<dbReference type="InterPro" id="IPR017927">
    <property type="entry name" value="FAD-bd_FR_type"/>
</dbReference>
<accession>A0A540R4T7</accession>
<feature type="domain" description="FAD-binding FR-type" evidence="2">
    <location>
        <begin position="58"/>
        <end position="182"/>
    </location>
</feature>
<reference evidence="3 4" key="1">
    <citation type="submission" date="2019-06" db="EMBL/GenBank/DDBJ databases">
        <title>Draft genome of C. phoceense Strain 272.</title>
        <authorList>
            <person name="Pacheco L.G.C."/>
            <person name="Barberis C.M."/>
            <person name="Almuzara M.N."/>
            <person name="Traglia G.M."/>
            <person name="Santos C.S."/>
            <person name="Rocha D.J.P.G."/>
            <person name="Aguiar E.R.G.R."/>
            <person name="Vay C.A."/>
        </authorList>
    </citation>
    <scope>NUCLEOTIDE SEQUENCE [LARGE SCALE GENOMIC DNA]</scope>
    <source>
        <strain evidence="3 4">272</strain>
    </source>
</reference>
<dbReference type="GO" id="GO:0016491">
    <property type="term" value="F:oxidoreductase activity"/>
    <property type="evidence" value="ECO:0007669"/>
    <property type="project" value="InterPro"/>
</dbReference>
<dbReference type="Pfam" id="PF08021">
    <property type="entry name" value="FAD_binding_9"/>
    <property type="match status" value="1"/>
</dbReference>
<sequence length="330" mass="36531">MAAGRADLYAASYADRKRAKHDAKARRYQEKEERRAQFLAAGSVQQESRPEPPKKKGRTAIEATITGKEQISPDMVRLFATAPGIIGRDLDKTDHYIKILFVPEGADYSWPFDLGNIKDTQPKHLRPVTRTYTLRTVDTMTGEMSIDFVLHGDTGLAGPWARDVQVGETFAFAGPGGGWAPTADYDHFVLAGDEAAAPAVAAALEKIPAGSTAVAFIEVEAPGHEIPMPENPESEVRFVYRNGEMPGTALSDAVRTYQVPDGNIGWFVHGVAEMIKSLRRYLFVNRGVSKRDASISGYWRLRMTEDEWQASKRDFVAELEVEEEAATREL</sequence>
<name>A0A540R4T7_9CORY</name>
<dbReference type="InterPro" id="IPR017938">
    <property type="entry name" value="Riboflavin_synthase-like_b-brl"/>
</dbReference>
<dbReference type="PROSITE" id="PS51384">
    <property type="entry name" value="FAD_FR"/>
    <property type="match status" value="1"/>
</dbReference>
<dbReference type="InterPro" id="IPR039374">
    <property type="entry name" value="SIP_fam"/>
</dbReference>